<organism evidence="1 2">
    <name type="scientific">Rhodococcus erythropolis</name>
    <name type="common">Arthrobacter picolinophilus</name>
    <dbReference type="NCBI Taxonomy" id="1833"/>
    <lineage>
        <taxon>Bacteria</taxon>
        <taxon>Bacillati</taxon>
        <taxon>Actinomycetota</taxon>
        <taxon>Actinomycetes</taxon>
        <taxon>Mycobacteriales</taxon>
        <taxon>Nocardiaceae</taxon>
        <taxon>Rhodococcus</taxon>
        <taxon>Rhodococcus erythropolis group</taxon>
    </lineage>
</organism>
<dbReference type="Proteomes" id="UP000502345">
    <property type="component" value="Chromosome"/>
</dbReference>
<dbReference type="AlphaFoldDB" id="A0A6G9CL20"/>
<gene>
    <name evidence="1" type="ORF">G9444_0127</name>
</gene>
<evidence type="ECO:0000313" key="2">
    <source>
        <dbReference type="Proteomes" id="UP000502345"/>
    </source>
</evidence>
<dbReference type="EMBL" id="CP050124">
    <property type="protein sequence ID" value="QIP37371.1"/>
    <property type="molecule type" value="Genomic_DNA"/>
</dbReference>
<proteinExistence type="predicted"/>
<evidence type="ECO:0000313" key="1">
    <source>
        <dbReference type="EMBL" id="QIP37371.1"/>
    </source>
</evidence>
<sequence length="88" mass="10341">MFETLFEYDCFMDSREAWQLDGEDLKSEVLDLARARHELQSRMVLLIVEMFSREVLGGRVFGRSRSGCMVRRIWRSVSAVCWSGWRGC</sequence>
<name>A0A6G9CL20_RHOER</name>
<reference evidence="1 2" key="1">
    <citation type="submission" date="2020-03" db="EMBL/GenBank/DDBJ databases">
        <title>Screen low temperature-resistant strains for efficient degradation of petroleum hydrocarbons under the low temperature.</title>
        <authorList>
            <person name="Wang Y."/>
            <person name="Chen J."/>
        </authorList>
    </citation>
    <scope>NUCLEOTIDE SEQUENCE [LARGE SCALE GENOMIC DNA]</scope>
    <source>
        <strain evidence="1 2">KB1</strain>
    </source>
</reference>
<protein>
    <submittedName>
        <fullName evidence="1">Uncharacterized protein</fullName>
    </submittedName>
</protein>
<accession>A0A6G9CL20</accession>